<keyword evidence="4 7" id="KW-0808">Transferase</keyword>
<dbReference type="eggNOG" id="COG0338">
    <property type="taxonomic scope" value="Bacteria"/>
</dbReference>
<dbReference type="InterPro" id="IPR012263">
    <property type="entry name" value="M_m6A_EcoRV"/>
</dbReference>
<dbReference type="Pfam" id="PF02086">
    <property type="entry name" value="MethyltransfD12"/>
    <property type="match status" value="1"/>
</dbReference>
<dbReference type="InterPro" id="IPR029063">
    <property type="entry name" value="SAM-dependent_MTases_sf"/>
</dbReference>
<dbReference type="RefSeq" id="WP_008945356.1">
    <property type="nucleotide sequence ID" value="NZ_AMRL01000019.1"/>
</dbReference>
<dbReference type="AlphaFoldDB" id="K2JCG0"/>
<dbReference type="STRING" id="1207063.P24_13758"/>
<sequence>MESIGQWRPVRPARPAAAYLGGKRHLAQRLVTAIEQVPHQTYAEPFVGMGGVFLRRRRAPACEVVNDYSRDVATFFRVLQRHFVAFLDMLKFQVTTRTEFERLIATDPVTLTDLERAARFLYLQRLAYGGKVAGRNFGTSPGTPARFDVTRLHPLLEELHERLAGVVIECLPWSEFITRYDTAETLFYLDPPYYGCETDYGPIFGRDEFNAMAKQLADIAGGFVLSLNDHEAVRDIFSDFPMQPVETTYTVAGGEGKRVTELIITSANATAALTSPQATLW</sequence>
<dbReference type="GO" id="GO:0032259">
    <property type="term" value="P:methylation"/>
    <property type="evidence" value="ECO:0007669"/>
    <property type="project" value="UniProtKB-KW"/>
</dbReference>
<evidence type="ECO:0000256" key="4">
    <source>
        <dbReference type="ARBA" id="ARBA00022679"/>
    </source>
</evidence>
<dbReference type="PIRSF" id="PIRSF000398">
    <property type="entry name" value="M_m6A_EcoRV"/>
    <property type="match status" value="1"/>
</dbReference>
<dbReference type="Gene3D" id="1.10.1020.10">
    <property type="entry name" value="Adenine-specific Methyltransferase, Domain 2"/>
    <property type="match status" value="1"/>
</dbReference>
<dbReference type="PATRIC" id="fig|1207063.3.peg.2776"/>
<organism evidence="7 8">
    <name type="scientific">Oceanibaculum indicum P24</name>
    <dbReference type="NCBI Taxonomy" id="1207063"/>
    <lineage>
        <taxon>Bacteria</taxon>
        <taxon>Pseudomonadati</taxon>
        <taxon>Pseudomonadota</taxon>
        <taxon>Alphaproteobacteria</taxon>
        <taxon>Rhodospirillales</taxon>
        <taxon>Oceanibaculaceae</taxon>
        <taxon>Oceanibaculum</taxon>
    </lineage>
</organism>
<dbReference type="GO" id="GO:0043565">
    <property type="term" value="F:sequence-specific DNA binding"/>
    <property type="evidence" value="ECO:0007669"/>
    <property type="project" value="TreeGrafter"/>
</dbReference>
<evidence type="ECO:0000256" key="5">
    <source>
        <dbReference type="ARBA" id="ARBA00022691"/>
    </source>
</evidence>
<dbReference type="EMBL" id="AMRL01000019">
    <property type="protein sequence ID" value="EKE72477.1"/>
    <property type="molecule type" value="Genomic_DNA"/>
</dbReference>
<proteinExistence type="inferred from homology"/>
<dbReference type="Gene3D" id="3.40.50.150">
    <property type="entry name" value="Vaccinia Virus protein VP39"/>
    <property type="match status" value="1"/>
</dbReference>
<dbReference type="REBASE" id="57405">
    <property type="entry name" value="M.OinP24ORF13758P"/>
</dbReference>
<dbReference type="Proteomes" id="UP000006746">
    <property type="component" value="Unassembled WGS sequence"/>
</dbReference>
<evidence type="ECO:0000256" key="2">
    <source>
        <dbReference type="ARBA" id="ARBA00011900"/>
    </source>
</evidence>
<dbReference type="PANTHER" id="PTHR30481">
    <property type="entry name" value="DNA ADENINE METHYLASE"/>
    <property type="match status" value="1"/>
</dbReference>
<protein>
    <recommendedName>
        <fullName evidence="2">site-specific DNA-methyltransferase (adenine-specific)</fullName>
        <ecNumber evidence="2">2.1.1.72</ecNumber>
    </recommendedName>
</protein>
<dbReference type="GO" id="GO:0009007">
    <property type="term" value="F:site-specific DNA-methyltransferase (adenine-specific) activity"/>
    <property type="evidence" value="ECO:0007669"/>
    <property type="project" value="UniProtKB-EC"/>
</dbReference>
<dbReference type="PRINTS" id="PR00505">
    <property type="entry name" value="D12N6MTFRASE"/>
</dbReference>
<accession>K2JCG0</accession>
<dbReference type="EC" id="2.1.1.72" evidence="2"/>
<dbReference type="InterPro" id="IPR012327">
    <property type="entry name" value="MeTrfase_D12"/>
</dbReference>
<evidence type="ECO:0000313" key="8">
    <source>
        <dbReference type="Proteomes" id="UP000006746"/>
    </source>
</evidence>
<name>K2JCG0_9PROT</name>
<dbReference type="PANTHER" id="PTHR30481:SF4">
    <property type="entry name" value="SITE-SPECIFIC DNA-METHYLTRANSFERASE (ADENINE-SPECIFIC)"/>
    <property type="match status" value="1"/>
</dbReference>
<keyword evidence="5" id="KW-0949">S-adenosyl-L-methionine</keyword>
<keyword evidence="3 7" id="KW-0489">Methyltransferase</keyword>
<gene>
    <name evidence="7" type="ORF">P24_13758</name>
</gene>
<dbReference type="GO" id="GO:0009307">
    <property type="term" value="P:DNA restriction-modification system"/>
    <property type="evidence" value="ECO:0007669"/>
    <property type="project" value="InterPro"/>
</dbReference>
<keyword evidence="8" id="KW-1185">Reference proteome</keyword>
<evidence type="ECO:0000313" key="7">
    <source>
        <dbReference type="EMBL" id="EKE72477.1"/>
    </source>
</evidence>
<evidence type="ECO:0000256" key="1">
    <source>
        <dbReference type="ARBA" id="ARBA00006594"/>
    </source>
</evidence>
<dbReference type="SUPFAM" id="SSF53335">
    <property type="entry name" value="S-adenosyl-L-methionine-dependent methyltransferases"/>
    <property type="match status" value="1"/>
</dbReference>
<comment type="catalytic activity">
    <reaction evidence="6">
        <text>a 2'-deoxyadenosine in DNA + S-adenosyl-L-methionine = an N(6)-methyl-2'-deoxyadenosine in DNA + S-adenosyl-L-homocysteine + H(+)</text>
        <dbReference type="Rhea" id="RHEA:15197"/>
        <dbReference type="Rhea" id="RHEA-COMP:12418"/>
        <dbReference type="Rhea" id="RHEA-COMP:12419"/>
        <dbReference type="ChEBI" id="CHEBI:15378"/>
        <dbReference type="ChEBI" id="CHEBI:57856"/>
        <dbReference type="ChEBI" id="CHEBI:59789"/>
        <dbReference type="ChEBI" id="CHEBI:90615"/>
        <dbReference type="ChEBI" id="CHEBI:90616"/>
        <dbReference type="EC" id="2.1.1.72"/>
    </reaction>
</comment>
<dbReference type="GO" id="GO:0006298">
    <property type="term" value="P:mismatch repair"/>
    <property type="evidence" value="ECO:0007669"/>
    <property type="project" value="TreeGrafter"/>
</dbReference>
<evidence type="ECO:0000256" key="3">
    <source>
        <dbReference type="ARBA" id="ARBA00022603"/>
    </source>
</evidence>
<dbReference type="InterPro" id="IPR023095">
    <property type="entry name" value="Ade_MeTrfase_dom_2"/>
</dbReference>
<evidence type="ECO:0000256" key="6">
    <source>
        <dbReference type="ARBA" id="ARBA00047942"/>
    </source>
</evidence>
<comment type="caution">
    <text evidence="7">The sequence shown here is derived from an EMBL/GenBank/DDBJ whole genome shotgun (WGS) entry which is preliminary data.</text>
</comment>
<dbReference type="GO" id="GO:1904047">
    <property type="term" value="F:S-adenosyl-L-methionine binding"/>
    <property type="evidence" value="ECO:0007669"/>
    <property type="project" value="TreeGrafter"/>
</dbReference>
<comment type="similarity">
    <text evidence="1">Belongs to the N(4)/N(6)-methyltransferase family.</text>
</comment>
<reference evidence="7 8" key="1">
    <citation type="journal article" date="2012" name="J. Bacteriol.">
        <title>Genome Sequence of Oceanibaculum indicum Type Strain P24.</title>
        <authorList>
            <person name="Lai Q."/>
            <person name="Shao Z."/>
        </authorList>
    </citation>
    <scope>NUCLEOTIDE SEQUENCE [LARGE SCALE GENOMIC DNA]</scope>
    <source>
        <strain evidence="7 8">P24</strain>
    </source>
</reference>